<dbReference type="PANTHER" id="PTHR41148:SF1">
    <property type="entry name" value="LP09875P"/>
    <property type="match status" value="1"/>
</dbReference>
<evidence type="ECO:0000259" key="2">
    <source>
        <dbReference type="SMART" id="SM00462"/>
    </source>
</evidence>
<proteinExistence type="predicted"/>
<dbReference type="AlphaFoldDB" id="A0A8T0DXH0"/>
<sequence>MAFRGGKRKDVKKQSYYLWFLGAKESKGLRGEEYIRPVLRHLVDKERELEPMKVTLQVSTKGIKIIQNVPRKNNKGKTEQIKHFIPHHAITCVMQESKPNDDVVCCILLIYNPLTKCPVHVHAYRCDSVETASTLRSQLQILIDRPENQKKFREIENRLAAKGLLPSRCLNSDGRSTRTDGSDRTEDSSGGSSEREVGVRKEHIASLYDSLAAELRERLTNRNSCPILLPPKDYDTVSRRQGKLDGIDSRRSTNYNLVGLTKTPSPLIHQTSGGKSPSKNQDATSAKSSGGKSSNKSSSGIGSDEALSSAIQEVSSHPDFESKEIDPDTSSDDEEDWPDASGLNDDDDEDDEEEVIPSYEWRRPPRYAPASSGVPRDRRSRSSPDDEDDHRINRVHRGVRGIVDKFERRAVSPTPASQEISHSDPGRHSNPLEKKIQRESRPVSYPTAVIDPVFKTQRAEKFPDTNLEKTRKDHRTKYMDVMPRQNYGDRPSQDIMGDHLNPIQRYPANYDRYGDRHSPSHIPSRDRDFRDSRPLSSSPVGVRQFRSPERQPSPHDMYSRQRQLSSTDIRQERAFPSRFVEPYPSARPTYLPPPNEERRRSGYFDLPVDPRDYRHSFVESPFRRLPLNTQY</sequence>
<feature type="domain" description="PID" evidence="2">
    <location>
        <begin position="11"/>
        <end position="152"/>
    </location>
</feature>
<dbReference type="EMBL" id="JABXBU010002231">
    <property type="protein sequence ID" value="KAF8763172.1"/>
    <property type="molecule type" value="Genomic_DNA"/>
</dbReference>
<feature type="compositionally biased region" description="Acidic residues" evidence="1">
    <location>
        <begin position="327"/>
        <end position="355"/>
    </location>
</feature>
<feature type="region of interest" description="Disordered" evidence="1">
    <location>
        <begin position="224"/>
        <end position="444"/>
    </location>
</feature>
<feature type="compositionally biased region" description="Basic and acidic residues" evidence="1">
    <location>
        <begin position="546"/>
        <end position="559"/>
    </location>
</feature>
<feature type="compositionally biased region" description="Basic and acidic residues" evidence="1">
    <location>
        <begin position="316"/>
        <end position="326"/>
    </location>
</feature>
<feature type="compositionally biased region" description="Low complexity" evidence="1">
    <location>
        <begin position="285"/>
        <end position="303"/>
    </location>
</feature>
<evidence type="ECO:0000313" key="3">
    <source>
        <dbReference type="EMBL" id="KAF8763172.1"/>
    </source>
</evidence>
<dbReference type="Proteomes" id="UP000807504">
    <property type="component" value="Unassembled WGS sequence"/>
</dbReference>
<name>A0A8T0DXH0_ARGBR</name>
<dbReference type="Gene3D" id="2.30.29.30">
    <property type="entry name" value="Pleckstrin-homology domain (PH domain)/Phosphotyrosine-binding domain (PTB)"/>
    <property type="match status" value="1"/>
</dbReference>
<feature type="compositionally biased region" description="Basic and acidic residues" evidence="1">
    <location>
        <begin position="232"/>
        <end position="251"/>
    </location>
</feature>
<reference evidence="3" key="2">
    <citation type="submission" date="2020-06" db="EMBL/GenBank/DDBJ databases">
        <authorList>
            <person name="Sheffer M."/>
        </authorList>
    </citation>
    <scope>NUCLEOTIDE SEQUENCE</scope>
</reference>
<accession>A0A8T0DXH0</accession>
<feature type="compositionally biased region" description="Basic and acidic residues" evidence="1">
    <location>
        <begin position="175"/>
        <end position="199"/>
    </location>
</feature>
<feature type="compositionally biased region" description="Basic and acidic residues" evidence="1">
    <location>
        <begin position="512"/>
        <end position="533"/>
    </location>
</feature>
<reference evidence="3" key="1">
    <citation type="journal article" date="2020" name="bioRxiv">
        <title>Chromosome-level reference genome of the European wasp spider Argiope bruennichi: a resource for studies on range expansion and evolutionary adaptation.</title>
        <authorList>
            <person name="Sheffer M.M."/>
            <person name="Hoppe A."/>
            <person name="Krehenwinkel H."/>
            <person name="Uhl G."/>
            <person name="Kuss A.W."/>
            <person name="Jensen L."/>
            <person name="Jensen C."/>
            <person name="Gillespie R.G."/>
            <person name="Hoff K.J."/>
            <person name="Prost S."/>
        </authorList>
    </citation>
    <scope>NUCLEOTIDE SEQUENCE</scope>
</reference>
<evidence type="ECO:0000256" key="1">
    <source>
        <dbReference type="SAM" id="MobiDB-lite"/>
    </source>
</evidence>
<feature type="compositionally biased region" description="Basic and acidic residues" evidence="1">
    <location>
        <begin position="375"/>
        <end position="392"/>
    </location>
</feature>
<organism evidence="3 4">
    <name type="scientific">Argiope bruennichi</name>
    <name type="common">Wasp spider</name>
    <name type="synonym">Aranea bruennichi</name>
    <dbReference type="NCBI Taxonomy" id="94029"/>
    <lineage>
        <taxon>Eukaryota</taxon>
        <taxon>Metazoa</taxon>
        <taxon>Ecdysozoa</taxon>
        <taxon>Arthropoda</taxon>
        <taxon>Chelicerata</taxon>
        <taxon>Arachnida</taxon>
        <taxon>Araneae</taxon>
        <taxon>Araneomorphae</taxon>
        <taxon>Entelegynae</taxon>
        <taxon>Araneoidea</taxon>
        <taxon>Araneidae</taxon>
        <taxon>Argiope</taxon>
    </lineage>
</organism>
<gene>
    <name evidence="3" type="ORF">HNY73_021379</name>
</gene>
<dbReference type="SMART" id="SM00462">
    <property type="entry name" value="PTB"/>
    <property type="match status" value="1"/>
</dbReference>
<protein>
    <recommendedName>
        <fullName evidence="2">PID domain-containing protein</fullName>
    </recommendedName>
</protein>
<feature type="compositionally biased region" description="Basic and acidic residues" evidence="1">
    <location>
        <begin position="421"/>
        <end position="441"/>
    </location>
</feature>
<feature type="region of interest" description="Disordered" evidence="1">
    <location>
        <begin position="483"/>
        <end position="605"/>
    </location>
</feature>
<feature type="region of interest" description="Disordered" evidence="1">
    <location>
        <begin position="170"/>
        <end position="199"/>
    </location>
</feature>
<comment type="caution">
    <text evidence="3">The sequence shown here is derived from an EMBL/GenBank/DDBJ whole genome shotgun (WGS) entry which is preliminary data.</text>
</comment>
<dbReference type="PANTHER" id="PTHR41148">
    <property type="entry name" value="LP09875P"/>
    <property type="match status" value="1"/>
</dbReference>
<dbReference type="SUPFAM" id="SSF50729">
    <property type="entry name" value="PH domain-like"/>
    <property type="match status" value="1"/>
</dbReference>
<dbReference type="InterPro" id="IPR011993">
    <property type="entry name" value="PH-like_dom_sf"/>
</dbReference>
<dbReference type="InterPro" id="IPR006020">
    <property type="entry name" value="PTB/PI_dom"/>
</dbReference>
<keyword evidence="4" id="KW-1185">Reference proteome</keyword>
<feature type="compositionally biased region" description="Polar residues" evidence="1">
    <location>
        <begin position="252"/>
        <end position="284"/>
    </location>
</feature>
<evidence type="ECO:0000313" key="4">
    <source>
        <dbReference type="Proteomes" id="UP000807504"/>
    </source>
</evidence>
<feature type="compositionally biased region" description="Basic and acidic residues" evidence="1">
    <location>
        <begin position="595"/>
        <end position="605"/>
    </location>
</feature>